<dbReference type="EMBL" id="NGKC01000005">
    <property type="protein sequence ID" value="RSU12570.1"/>
    <property type="molecule type" value="Genomic_DNA"/>
</dbReference>
<reference evidence="1 2" key="1">
    <citation type="submission" date="2017-05" db="EMBL/GenBank/DDBJ databases">
        <title>Vagococcus spp. assemblies.</title>
        <authorList>
            <person name="Gulvik C.A."/>
        </authorList>
    </citation>
    <scope>NUCLEOTIDE SEQUENCE [LARGE SCALE GENOMIC DNA]</scope>
    <source>
        <strain evidence="1 2">LMG 24798</strain>
    </source>
</reference>
<protein>
    <submittedName>
        <fullName evidence="1">Uncharacterized protein</fullName>
    </submittedName>
</protein>
<gene>
    <name evidence="1" type="ORF">CBF27_06245</name>
</gene>
<name>A0A430AWY6_9ENTE</name>
<evidence type="ECO:0000313" key="2">
    <source>
        <dbReference type="Proteomes" id="UP000286773"/>
    </source>
</evidence>
<accession>A0A430AWY6</accession>
<comment type="caution">
    <text evidence="1">The sequence shown here is derived from an EMBL/GenBank/DDBJ whole genome shotgun (WGS) entry which is preliminary data.</text>
</comment>
<organism evidence="1 2">
    <name type="scientific">Vagococcus acidifermentans</name>
    <dbReference type="NCBI Taxonomy" id="564710"/>
    <lineage>
        <taxon>Bacteria</taxon>
        <taxon>Bacillati</taxon>
        <taxon>Bacillota</taxon>
        <taxon>Bacilli</taxon>
        <taxon>Lactobacillales</taxon>
        <taxon>Enterococcaceae</taxon>
        <taxon>Vagococcus</taxon>
    </lineage>
</organism>
<dbReference type="Proteomes" id="UP000286773">
    <property type="component" value="Unassembled WGS sequence"/>
</dbReference>
<proteinExistence type="predicted"/>
<sequence length="236" mass="27567">MDHPNVLNLIKHTLKKQNYVALNDIINLFLSIQKDSNVLTSKLKQLSDRTAPVTDFVWVEYLSGTAGKELLRRMGYEYVARNVFRKISGEHDELFELHIRYPKLVFSHETALYHHNLTNVLPRFTVCSVDINYNNQTLNNTPNLRVIRDKNFDVAENTVVMPTNQGNYAQFTNIYKTICDIMNPKYSVDEEIRSKVVIDYMKREDADHRKLLRMAKKEGVYEENLQIVEVVLNNES</sequence>
<dbReference type="AlphaFoldDB" id="A0A430AWY6"/>
<evidence type="ECO:0000313" key="1">
    <source>
        <dbReference type="EMBL" id="RSU12570.1"/>
    </source>
</evidence>
<keyword evidence="2" id="KW-1185">Reference proteome</keyword>